<dbReference type="GO" id="GO:0005737">
    <property type="term" value="C:cytoplasm"/>
    <property type="evidence" value="ECO:0007669"/>
    <property type="project" value="TreeGrafter"/>
</dbReference>
<dbReference type="Gene3D" id="3.40.50.720">
    <property type="entry name" value="NAD(P)-binding Rossmann-like Domain"/>
    <property type="match status" value="1"/>
</dbReference>
<keyword evidence="1" id="KW-0521">NADP</keyword>
<dbReference type="InterPro" id="IPR051468">
    <property type="entry name" value="Fungal_SecMetab_SDRs"/>
</dbReference>
<evidence type="ECO:0000313" key="3">
    <source>
        <dbReference type="EMBL" id="TRY69488.1"/>
    </source>
</evidence>
<evidence type="ECO:0000313" key="4">
    <source>
        <dbReference type="Proteomes" id="UP000318571"/>
    </source>
</evidence>
<sequence length="196" mass="21583">VIATCRNPGQAPALQELIKELNLEPPIALDVSNDEGIQSVFTQVKEKYKSIEVLEMDKVLSVNVSSVGMLTQSFLPIIRGSDGSPGKVIYISSLLGSIQLNTPKETNFYMSTSYRCSKAALNQLVKCFSLVQDQENMVHHLAVHPGHVQTDMGGSRGRKAPLQVEDVTPKIASLVDYLNQETNGQFVDYESKILPY</sequence>
<dbReference type="Proteomes" id="UP000318571">
    <property type="component" value="Chromosome 1"/>
</dbReference>
<reference evidence="3 4" key="1">
    <citation type="journal article" date="2018" name="Nat. Ecol. Evol.">
        <title>Genomic signatures of mitonuclear coevolution across populations of Tigriopus californicus.</title>
        <authorList>
            <person name="Barreto F.S."/>
            <person name="Watson E.T."/>
            <person name="Lima T.G."/>
            <person name="Willett C.S."/>
            <person name="Edmands S."/>
            <person name="Li W."/>
            <person name="Burton R.S."/>
        </authorList>
    </citation>
    <scope>NUCLEOTIDE SEQUENCE [LARGE SCALE GENOMIC DNA]</scope>
    <source>
        <strain evidence="3 4">San Diego</strain>
    </source>
</reference>
<dbReference type="EMBL" id="VCGU01000010">
    <property type="protein sequence ID" value="TRY69488.1"/>
    <property type="molecule type" value="Genomic_DNA"/>
</dbReference>
<comment type="caution">
    <text evidence="3">The sequence shown here is derived from an EMBL/GenBank/DDBJ whole genome shotgun (WGS) entry which is preliminary data.</text>
</comment>
<feature type="non-terminal residue" evidence="3">
    <location>
        <position position="1"/>
    </location>
</feature>
<dbReference type="AlphaFoldDB" id="A0A553NVN3"/>
<dbReference type="OMA" id="KFREVEW"/>
<dbReference type="PANTHER" id="PTHR43544">
    <property type="entry name" value="SHORT-CHAIN DEHYDROGENASE/REDUCTASE"/>
    <property type="match status" value="1"/>
</dbReference>
<evidence type="ECO:0000256" key="1">
    <source>
        <dbReference type="ARBA" id="ARBA00022857"/>
    </source>
</evidence>
<name>A0A553NVN3_TIGCA</name>
<dbReference type="Pfam" id="PF00106">
    <property type="entry name" value="adh_short"/>
    <property type="match status" value="1"/>
</dbReference>
<dbReference type="InterPro" id="IPR036291">
    <property type="entry name" value="NAD(P)-bd_dom_sf"/>
</dbReference>
<evidence type="ECO:0000256" key="2">
    <source>
        <dbReference type="ARBA" id="ARBA00023002"/>
    </source>
</evidence>
<keyword evidence="2" id="KW-0560">Oxidoreductase</keyword>
<proteinExistence type="predicted"/>
<accession>A0A553NVN3</accession>
<organism evidence="3 4">
    <name type="scientific">Tigriopus californicus</name>
    <name type="common">Marine copepod</name>
    <dbReference type="NCBI Taxonomy" id="6832"/>
    <lineage>
        <taxon>Eukaryota</taxon>
        <taxon>Metazoa</taxon>
        <taxon>Ecdysozoa</taxon>
        <taxon>Arthropoda</taxon>
        <taxon>Crustacea</taxon>
        <taxon>Multicrustacea</taxon>
        <taxon>Hexanauplia</taxon>
        <taxon>Copepoda</taxon>
        <taxon>Harpacticoida</taxon>
        <taxon>Harpacticidae</taxon>
        <taxon>Tigriopus</taxon>
    </lineage>
</organism>
<keyword evidence="4" id="KW-1185">Reference proteome</keyword>
<dbReference type="SUPFAM" id="SSF51735">
    <property type="entry name" value="NAD(P)-binding Rossmann-fold domains"/>
    <property type="match status" value="1"/>
</dbReference>
<dbReference type="InterPro" id="IPR002347">
    <property type="entry name" value="SDR_fam"/>
</dbReference>
<gene>
    <name evidence="3" type="ORF">TCAL_15118</name>
</gene>
<protein>
    <submittedName>
        <fullName evidence="3">Uncharacterized protein</fullName>
    </submittedName>
</protein>
<dbReference type="PANTHER" id="PTHR43544:SF7">
    <property type="entry name" value="NADB-LER2"/>
    <property type="match status" value="1"/>
</dbReference>
<dbReference type="GO" id="GO:0016491">
    <property type="term" value="F:oxidoreductase activity"/>
    <property type="evidence" value="ECO:0007669"/>
    <property type="project" value="UniProtKB-KW"/>
</dbReference>